<dbReference type="AlphaFoldDB" id="A0A2S9CZ54"/>
<dbReference type="RefSeq" id="WP_105681946.1">
    <property type="nucleotide sequence ID" value="NZ_JBBGZD010000001.1"/>
</dbReference>
<dbReference type="Gene3D" id="2.40.128.280">
    <property type="match status" value="1"/>
</dbReference>
<dbReference type="Pfam" id="PF12702">
    <property type="entry name" value="Lipocalin_3"/>
    <property type="match status" value="1"/>
</dbReference>
<organism evidence="2 5">
    <name type="scientific">Chryseobacterium culicis</name>
    <dbReference type="NCBI Taxonomy" id="680127"/>
    <lineage>
        <taxon>Bacteria</taxon>
        <taxon>Pseudomonadati</taxon>
        <taxon>Bacteroidota</taxon>
        <taxon>Flavobacteriia</taxon>
        <taxon>Flavobacteriales</taxon>
        <taxon>Weeksellaceae</taxon>
        <taxon>Chryseobacterium group</taxon>
        <taxon>Chryseobacterium</taxon>
    </lineage>
</organism>
<dbReference type="InterPro" id="IPR024311">
    <property type="entry name" value="Lipocalin-like"/>
</dbReference>
<gene>
    <name evidence="2" type="ORF">CQ022_05690</name>
    <name evidence="3" type="ORF">CQ033_07295</name>
</gene>
<dbReference type="EMBL" id="PCPH01000002">
    <property type="protein sequence ID" value="PRB90530.1"/>
    <property type="molecule type" value="Genomic_DNA"/>
</dbReference>
<dbReference type="PROSITE" id="PS51257">
    <property type="entry name" value="PROKAR_LIPOPROTEIN"/>
    <property type="match status" value="1"/>
</dbReference>
<keyword evidence="4" id="KW-1185">Reference proteome</keyword>
<evidence type="ECO:0000313" key="3">
    <source>
        <dbReference type="EMBL" id="PRB90530.1"/>
    </source>
</evidence>
<dbReference type="Proteomes" id="UP000238325">
    <property type="component" value="Unassembled WGS sequence"/>
</dbReference>
<accession>A0A2S9CZ54</accession>
<name>A0A2S9CZ54_CHRCI</name>
<evidence type="ECO:0000313" key="2">
    <source>
        <dbReference type="EMBL" id="PRB85746.1"/>
    </source>
</evidence>
<dbReference type="Proteomes" id="UP000238534">
    <property type="component" value="Unassembled WGS sequence"/>
</dbReference>
<comment type="caution">
    <text evidence="2">The sequence shown here is derived from an EMBL/GenBank/DDBJ whole genome shotgun (WGS) entry which is preliminary data.</text>
</comment>
<sequence length="138" mass="15519">MRQKKISLIILGILTACTSPKKENKKEDSNTVSPVNTPKTDLIGKWVQPIPGQESEKQGFELRNDGMAASINMHTLLYDQWKVSHDTLFLWYHTEGVRQVSSDIDTLLIKKLDDKSLTILSVVGNSGANDEQTYSKEK</sequence>
<reference evidence="4 5" key="1">
    <citation type="submission" date="2017-09" db="EMBL/GenBank/DDBJ databases">
        <title>Genomic, metabolic, and phenotypic characteristics of bacterial isolates from the natural microbiome of the model nematode Caenorhabditis elegans.</title>
        <authorList>
            <person name="Zimmermann J."/>
            <person name="Obeng N."/>
            <person name="Yang W."/>
            <person name="Obeng O."/>
            <person name="Kissoyan K."/>
            <person name="Pees B."/>
            <person name="Dirksen P."/>
            <person name="Hoppner M."/>
            <person name="Franke A."/>
            <person name="Rosenstiel P."/>
            <person name="Leippe M."/>
            <person name="Dierking K."/>
            <person name="Kaleta C."/>
            <person name="Schulenburg H."/>
        </authorList>
    </citation>
    <scope>NUCLEOTIDE SEQUENCE [LARGE SCALE GENOMIC DNA]</scope>
    <source>
        <strain evidence="2 5">MYb25</strain>
        <strain evidence="3 4">MYb44</strain>
    </source>
</reference>
<proteinExistence type="predicted"/>
<dbReference type="EMBL" id="PCPP01000001">
    <property type="protein sequence ID" value="PRB85746.1"/>
    <property type="molecule type" value="Genomic_DNA"/>
</dbReference>
<feature type="domain" description="Lipocalin-like" evidence="1">
    <location>
        <begin position="39"/>
        <end position="135"/>
    </location>
</feature>
<evidence type="ECO:0000313" key="4">
    <source>
        <dbReference type="Proteomes" id="UP000238325"/>
    </source>
</evidence>
<evidence type="ECO:0000259" key="1">
    <source>
        <dbReference type="Pfam" id="PF12702"/>
    </source>
</evidence>
<protein>
    <recommendedName>
        <fullName evidence="1">Lipocalin-like domain-containing protein</fullName>
    </recommendedName>
</protein>
<evidence type="ECO:0000313" key="5">
    <source>
        <dbReference type="Proteomes" id="UP000238534"/>
    </source>
</evidence>
<dbReference type="OrthoDB" id="199694at2"/>